<evidence type="ECO:0000256" key="2">
    <source>
        <dbReference type="ARBA" id="ARBA00022552"/>
    </source>
</evidence>
<evidence type="ECO:0000256" key="3">
    <source>
        <dbReference type="ARBA" id="ARBA00022603"/>
    </source>
</evidence>
<dbReference type="GO" id="GO:0005524">
    <property type="term" value="F:ATP binding"/>
    <property type="evidence" value="ECO:0007669"/>
    <property type="project" value="UniProtKB-UniRule"/>
</dbReference>
<evidence type="ECO:0000256" key="7">
    <source>
        <dbReference type="PROSITE-ProRule" id="PRU00409"/>
    </source>
</evidence>
<gene>
    <name evidence="6" type="primary">rsmI</name>
    <name evidence="9" type="ORF">C7443_105252</name>
</gene>
<accession>A0A317MWH6</accession>
<protein>
    <recommendedName>
        <fullName evidence="6">Ribosomal RNA small subunit methyltransferase I</fullName>
        <ecNumber evidence="6">2.1.1.198</ecNumber>
    </recommendedName>
    <alternativeName>
        <fullName evidence="6">16S rRNA 2'-O-ribose C1402 methyltransferase</fullName>
    </alternativeName>
    <alternativeName>
        <fullName evidence="6">rRNA (cytidine-2'-O-)-methyltransferase RsmI</fullName>
    </alternativeName>
</protein>
<name>A0A317MWH6_9GAMM</name>
<reference evidence="9 10" key="1">
    <citation type="submission" date="2018-05" db="EMBL/GenBank/DDBJ databases">
        <title>Genomic Encyclopedia of Type Strains, Phase IV (KMG-IV): sequencing the most valuable type-strain genomes for metagenomic binning, comparative biology and taxonomic classification.</title>
        <authorList>
            <person name="Goeker M."/>
        </authorList>
    </citation>
    <scope>NUCLEOTIDE SEQUENCE [LARGE SCALE GENOMIC DNA]</scope>
    <source>
        <strain evidence="9 10">DSM 23606</strain>
    </source>
</reference>
<dbReference type="InterPro" id="IPR014777">
    <property type="entry name" value="4pyrrole_Mease_sub1"/>
</dbReference>
<comment type="catalytic activity">
    <reaction evidence="6">
        <text>cytidine(1402) in 16S rRNA + S-adenosyl-L-methionine = 2'-O-methylcytidine(1402) in 16S rRNA + S-adenosyl-L-homocysteine + H(+)</text>
        <dbReference type="Rhea" id="RHEA:42924"/>
        <dbReference type="Rhea" id="RHEA-COMP:10285"/>
        <dbReference type="Rhea" id="RHEA-COMP:10286"/>
        <dbReference type="ChEBI" id="CHEBI:15378"/>
        <dbReference type="ChEBI" id="CHEBI:57856"/>
        <dbReference type="ChEBI" id="CHEBI:59789"/>
        <dbReference type="ChEBI" id="CHEBI:74495"/>
        <dbReference type="ChEBI" id="CHEBI:82748"/>
        <dbReference type="EC" id="2.1.1.198"/>
    </reaction>
</comment>
<dbReference type="PANTHER" id="PTHR46111:SF1">
    <property type="entry name" value="RIBOSOMAL RNA SMALL SUBUNIT METHYLTRANSFERASE I"/>
    <property type="match status" value="1"/>
</dbReference>
<dbReference type="InterPro" id="IPR035996">
    <property type="entry name" value="4pyrrol_Methylase_sf"/>
</dbReference>
<dbReference type="PIRSF" id="PIRSF005917">
    <property type="entry name" value="MTase_YraL"/>
    <property type="match status" value="1"/>
</dbReference>
<dbReference type="InterPro" id="IPR011761">
    <property type="entry name" value="ATP-grasp"/>
</dbReference>
<feature type="domain" description="ATP-grasp" evidence="8">
    <location>
        <begin position="44"/>
        <end position="277"/>
    </location>
</feature>
<dbReference type="AlphaFoldDB" id="A0A317MWH6"/>
<keyword evidence="4 6" id="KW-0808">Transferase</keyword>
<dbReference type="InterPro" id="IPR014776">
    <property type="entry name" value="4pyrrole_Mease_sub2"/>
</dbReference>
<dbReference type="EMBL" id="QGTJ01000005">
    <property type="protein sequence ID" value="PWV61819.1"/>
    <property type="molecule type" value="Genomic_DNA"/>
</dbReference>
<dbReference type="NCBIfam" id="TIGR00096">
    <property type="entry name" value="16S rRNA (cytidine(1402)-2'-O)-methyltransferase"/>
    <property type="match status" value="1"/>
</dbReference>
<keyword evidence="5 6" id="KW-0949">S-adenosyl-L-methionine</keyword>
<evidence type="ECO:0000256" key="1">
    <source>
        <dbReference type="ARBA" id="ARBA00022490"/>
    </source>
</evidence>
<dbReference type="RefSeq" id="WP_246004615.1">
    <property type="nucleotide sequence ID" value="NZ_QGTJ01000005.1"/>
</dbReference>
<keyword evidence="7" id="KW-0547">Nucleotide-binding</keyword>
<dbReference type="InterPro" id="IPR008189">
    <property type="entry name" value="rRNA_ssu_MeTfrase_I"/>
</dbReference>
<dbReference type="GO" id="GO:0005737">
    <property type="term" value="C:cytoplasm"/>
    <property type="evidence" value="ECO:0007669"/>
    <property type="project" value="UniProtKB-SubCell"/>
</dbReference>
<dbReference type="InterPro" id="IPR018063">
    <property type="entry name" value="SAM_MeTrfase_RsmI_CS"/>
</dbReference>
<organism evidence="9 10">
    <name type="scientific">Plasticicumulans acidivorans</name>
    <dbReference type="NCBI Taxonomy" id="886464"/>
    <lineage>
        <taxon>Bacteria</taxon>
        <taxon>Pseudomonadati</taxon>
        <taxon>Pseudomonadota</taxon>
        <taxon>Gammaproteobacteria</taxon>
        <taxon>Candidatus Competibacteraceae</taxon>
        <taxon>Plasticicumulans</taxon>
    </lineage>
</organism>
<keyword evidence="10" id="KW-1185">Reference proteome</keyword>
<evidence type="ECO:0000259" key="8">
    <source>
        <dbReference type="PROSITE" id="PS50975"/>
    </source>
</evidence>
<dbReference type="CDD" id="cd11648">
    <property type="entry name" value="RsmI"/>
    <property type="match status" value="1"/>
</dbReference>
<dbReference type="Proteomes" id="UP000246569">
    <property type="component" value="Unassembled WGS sequence"/>
</dbReference>
<dbReference type="InterPro" id="IPR000878">
    <property type="entry name" value="4pyrrol_Mease"/>
</dbReference>
<dbReference type="Pfam" id="PF00590">
    <property type="entry name" value="TP_methylase"/>
    <property type="match status" value="1"/>
</dbReference>
<dbReference type="PROSITE" id="PS01296">
    <property type="entry name" value="RSMI"/>
    <property type="match status" value="1"/>
</dbReference>
<keyword evidence="3 6" id="KW-0489">Methyltransferase</keyword>
<keyword evidence="2 6" id="KW-0698">rRNA processing</keyword>
<keyword evidence="1 6" id="KW-0963">Cytoplasm</keyword>
<sequence length="284" mass="30686">MFVQPGTLYVVATPIGNLHDLSPRARDVLATVGTIAAEDTRHTRQLLRHFGIDTPLISLHDHNERDRCGELVATLAAGASLALVSDAGTPLVSDPGYHLVCAAHAADVPVVAVPGPSSLIAALSIAGLPTDRFVFEGFLPARGPARRVRLEALVREERTLVFFESSHRIGEMLEDLVAIFGSEREAVIARELTKRFEETLHGTLPVLAEKIVTDVERRRGEFVVLVRGAPPVLDEVGADAMRTLSILLEELPVRQAAAITARLTGLKKNLLYARALEMAAHKSA</sequence>
<dbReference type="HAMAP" id="MF_01877">
    <property type="entry name" value="16SrRNA_methyltr_I"/>
    <property type="match status" value="1"/>
</dbReference>
<proteinExistence type="inferred from homology"/>
<dbReference type="GO" id="GO:0070677">
    <property type="term" value="F:rRNA (cytosine-2'-O-)-methyltransferase activity"/>
    <property type="evidence" value="ECO:0007669"/>
    <property type="project" value="UniProtKB-UniRule"/>
</dbReference>
<dbReference type="Gene3D" id="3.30.950.10">
    <property type="entry name" value="Methyltransferase, Cobalt-precorrin-4 Transmethylase, Domain 2"/>
    <property type="match status" value="1"/>
</dbReference>
<dbReference type="SUPFAM" id="SSF53790">
    <property type="entry name" value="Tetrapyrrole methylase"/>
    <property type="match status" value="1"/>
</dbReference>
<comment type="similarity">
    <text evidence="6">Belongs to the methyltransferase superfamily. RsmI family.</text>
</comment>
<dbReference type="Pfam" id="PF23016">
    <property type="entry name" value="RsmI_C"/>
    <property type="match status" value="1"/>
</dbReference>
<dbReference type="FunFam" id="3.40.1010.10:FF:000007">
    <property type="entry name" value="Ribosomal RNA small subunit methyltransferase I"/>
    <property type="match status" value="1"/>
</dbReference>
<evidence type="ECO:0000256" key="4">
    <source>
        <dbReference type="ARBA" id="ARBA00022679"/>
    </source>
</evidence>
<dbReference type="EC" id="2.1.1.198" evidence="6"/>
<comment type="function">
    <text evidence="6">Catalyzes the 2'-O-methylation of the ribose of cytidine 1402 (C1402) in 16S rRNA.</text>
</comment>
<evidence type="ECO:0000256" key="6">
    <source>
        <dbReference type="HAMAP-Rule" id="MF_01877"/>
    </source>
</evidence>
<dbReference type="Gene3D" id="3.40.1010.10">
    <property type="entry name" value="Cobalt-precorrin-4 Transmethylase, Domain 1"/>
    <property type="match status" value="1"/>
</dbReference>
<keyword evidence="7" id="KW-0067">ATP-binding</keyword>
<evidence type="ECO:0000256" key="5">
    <source>
        <dbReference type="ARBA" id="ARBA00022691"/>
    </source>
</evidence>
<evidence type="ECO:0000313" key="9">
    <source>
        <dbReference type="EMBL" id="PWV61819.1"/>
    </source>
</evidence>
<dbReference type="PANTHER" id="PTHR46111">
    <property type="entry name" value="RIBOSOMAL RNA SMALL SUBUNIT METHYLTRANSFERASE I"/>
    <property type="match status" value="1"/>
</dbReference>
<comment type="caution">
    <text evidence="9">The sequence shown here is derived from an EMBL/GenBank/DDBJ whole genome shotgun (WGS) entry which is preliminary data.</text>
</comment>
<dbReference type="InterPro" id="IPR053910">
    <property type="entry name" value="RsmI_HTH"/>
</dbReference>
<evidence type="ECO:0000313" key="10">
    <source>
        <dbReference type="Proteomes" id="UP000246569"/>
    </source>
</evidence>
<dbReference type="FunFam" id="3.30.950.10:FF:000002">
    <property type="entry name" value="Ribosomal RNA small subunit methyltransferase I"/>
    <property type="match status" value="1"/>
</dbReference>
<comment type="subcellular location">
    <subcellularLocation>
        <location evidence="6">Cytoplasm</location>
    </subcellularLocation>
</comment>
<dbReference type="GO" id="GO:0046872">
    <property type="term" value="F:metal ion binding"/>
    <property type="evidence" value="ECO:0007669"/>
    <property type="project" value="InterPro"/>
</dbReference>
<dbReference type="PROSITE" id="PS50975">
    <property type="entry name" value="ATP_GRASP"/>
    <property type="match status" value="1"/>
</dbReference>